<reference evidence="1" key="1">
    <citation type="submission" date="2022-12" db="EMBL/GenBank/DDBJ databases">
        <title>Genome assemblies of Blomia tropicalis.</title>
        <authorList>
            <person name="Cui Y."/>
        </authorList>
    </citation>
    <scope>NUCLEOTIDE SEQUENCE</scope>
    <source>
        <tissue evidence="1">Adult mites</tissue>
    </source>
</reference>
<dbReference type="AlphaFoldDB" id="A0A9Q0RJ13"/>
<keyword evidence="2" id="KW-1185">Reference proteome</keyword>
<gene>
    <name evidence="1" type="ORF">RDWZM_010420</name>
</gene>
<evidence type="ECO:0000313" key="1">
    <source>
        <dbReference type="EMBL" id="KAJ6215920.1"/>
    </source>
</evidence>
<comment type="caution">
    <text evidence="1">The sequence shown here is derived from an EMBL/GenBank/DDBJ whole genome shotgun (WGS) entry which is preliminary data.</text>
</comment>
<proteinExistence type="predicted"/>
<evidence type="ECO:0000313" key="2">
    <source>
        <dbReference type="Proteomes" id="UP001142055"/>
    </source>
</evidence>
<name>A0A9Q0RJ13_BLOTA</name>
<protein>
    <submittedName>
        <fullName evidence="1">Uncharacterized protein</fullName>
    </submittedName>
</protein>
<organism evidence="1 2">
    <name type="scientific">Blomia tropicalis</name>
    <name type="common">Mite</name>
    <dbReference type="NCBI Taxonomy" id="40697"/>
    <lineage>
        <taxon>Eukaryota</taxon>
        <taxon>Metazoa</taxon>
        <taxon>Ecdysozoa</taxon>
        <taxon>Arthropoda</taxon>
        <taxon>Chelicerata</taxon>
        <taxon>Arachnida</taxon>
        <taxon>Acari</taxon>
        <taxon>Acariformes</taxon>
        <taxon>Sarcoptiformes</taxon>
        <taxon>Astigmata</taxon>
        <taxon>Glycyphagoidea</taxon>
        <taxon>Echimyopodidae</taxon>
        <taxon>Blomia</taxon>
    </lineage>
</organism>
<accession>A0A9Q0RJ13</accession>
<dbReference type="EMBL" id="JAPWDV010000004">
    <property type="protein sequence ID" value="KAJ6215920.1"/>
    <property type="molecule type" value="Genomic_DNA"/>
</dbReference>
<dbReference type="Proteomes" id="UP001142055">
    <property type="component" value="Chromosome 4"/>
</dbReference>
<sequence length="205" mass="22947">MNSLPGPIYVRKQSQVYQQLTQTLKLFDQMVDYMEFNDKEVVQKRLKDAVKKGIPWIHTEHDGPRPPPTEPVSIEAVIGEPVPQPEPESSPPPPNYSVPYQMVSPKEVPPQTIPPHLVPVQTIPGRAVYYHGYVAVTNYVPSYLVVTRPITPGQPATTQVVPLQDIPGFTPSTPNFMPNQTIAFITPLNQNNNQDESNQNMSDQN</sequence>